<evidence type="ECO:0000256" key="1">
    <source>
        <dbReference type="ARBA" id="ARBA00004141"/>
    </source>
</evidence>
<evidence type="ECO:0000256" key="6">
    <source>
        <dbReference type="SAM" id="Phobius"/>
    </source>
</evidence>
<dbReference type="PANTHER" id="PTHR23504">
    <property type="entry name" value="MAJOR FACILITATOR SUPERFAMILY DOMAIN-CONTAINING PROTEIN 10"/>
    <property type="match status" value="1"/>
</dbReference>
<feature type="transmembrane region" description="Helical" evidence="6">
    <location>
        <begin position="354"/>
        <end position="383"/>
    </location>
</feature>
<dbReference type="AlphaFoldDB" id="A0A2A9NLF1"/>
<dbReference type="Pfam" id="PF07690">
    <property type="entry name" value="MFS_1"/>
    <property type="match status" value="1"/>
</dbReference>
<dbReference type="InterPro" id="IPR036259">
    <property type="entry name" value="MFS_trans_sf"/>
</dbReference>
<keyword evidence="2" id="KW-0813">Transport</keyword>
<evidence type="ECO:0000259" key="7">
    <source>
        <dbReference type="PROSITE" id="PS50850"/>
    </source>
</evidence>
<dbReference type="SUPFAM" id="SSF103473">
    <property type="entry name" value="MFS general substrate transporter"/>
    <property type="match status" value="1"/>
</dbReference>
<accession>A0A2A9NLF1</accession>
<dbReference type="Gene3D" id="1.20.1250.20">
    <property type="entry name" value="MFS general substrate transporter like domains"/>
    <property type="match status" value="1"/>
</dbReference>
<dbReference type="EMBL" id="KZ302059">
    <property type="protein sequence ID" value="PFH48540.1"/>
    <property type="molecule type" value="Genomic_DNA"/>
</dbReference>
<keyword evidence="5 6" id="KW-0472">Membrane</keyword>
<feature type="transmembrane region" description="Helical" evidence="6">
    <location>
        <begin position="429"/>
        <end position="451"/>
    </location>
</feature>
<feature type="transmembrane region" description="Helical" evidence="6">
    <location>
        <begin position="327"/>
        <end position="348"/>
    </location>
</feature>
<gene>
    <name evidence="8" type="ORF">AMATHDRAFT_5737</name>
</gene>
<reference evidence="8 9" key="1">
    <citation type="submission" date="2014-02" db="EMBL/GenBank/DDBJ databases">
        <title>Transposable element dynamics among asymbiotic and ectomycorrhizal Amanita fungi.</title>
        <authorList>
            <consortium name="DOE Joint Genome Institute"/>
            <person name="Hess J."/>
            <person name="Skrede I."/>
            <person name="Wolfe B."/>
            <person name="LaButti K."/>
            <person name="Ohm R.A."/>
            <person name="Grigoriev I.V."/>
            <person name="Pringle A."/>
        </authorList>
    </citation>
    <scope>NUCLEOTIDE SEQUENCE [LARGE SCALE GENOMIC DNA]</scope>
    <source>
        <strain evidence="8 9">SKay4041</strain>
    </source>
</reference>
<dbReference type="OrthoDB" id="419616at2759"/>
<dbReference type="GO" id="GO:0022857">
    <property type="term" value="F:transmembrane transporter activity"/>
    <property type="evidence" value="ECO:0007669"/>
    <property type="project" value="InterPro"/>
</dbReference>
<evidence type="ECO:0000256" key="2">
    <source>
        <dbReference type="ARBA" id="ARBA00022448"/>
    </source>
</evidence>
<organism evidence="8 9">
    <name type="scientific">Amanita thiersii Skay4041</name>
    <dbReference type="NCBI Taxonomy" id="703135"/>
    <lineage>
        <taxon>Eukaryota</taxon>
        <taxon>Fungi</taxon>
        <taxon>Dikarya</taxon>
        <taxon>Basidiomycota</taxon>
        <taxon>Agaricomycotina</taxon>
        <taxon>Agaricomycetes</taxon>
        <taxon>Agaricomycetidae</taxon>
        <taxon>Agaricales</taxon>
        <taxon>Pluteineae</taxon>
        <taxon>Amanitaceae</taxon>
        <taxon>Amanita</taxon>
    </lineage>
</organism>
<feature type="transmembrane region" description="Helical" evidence="6">
    <location>
        <begin position="250"/>
        <end position="279"/>
    </location>
</feature>
<dbReference type="PRINTS" id="PR01035">
    <property type="entry name" value="TCRTETA"/>
</dbReference>
<feature type="transmembrane region" description="Helical" evidence="6">
    <location>
        <begin position="291"/>
        <end position="315"/>
    </location>
</feature>
<evidence type="ECO:0000313" key="8">
    <source>
        <dbReference type="EMBL" id="PFH48540.1"/>
    </source>
</evidence>
<keyword evidence="3 6" id="KW-0812">Transmembrane</keyword>
<dbReference type="PROSITE" id="PS50850">
    <property type="entry name" value="MFS"/>
    <property type="match status" value="1"/>
</dbReference>
<evidence type="ECO:0000256" key="4">
    <source>
        <dbReference type="ARBA" id="ARBA00022989"/>
    </source>
</evidence>
<evidence type="ECO:0000256" key="5">
    <source>
        <dbReference type="ARBA" id="ARBA00023136"/>
    </source>
</evidence>
<feature type="transmembrane region" description="Helical" evidence="6">
    <location>
        <begin position="104"/>
        <end position="122"/>
    </location>
</feature>
<keyword evidence="4 6" id="KW-1133">Transmembrane helix</keyword>
<keyword evidence="9" id="KW-1185">Reference proteome</keyword>
<name>A0A2A9NLF1_9AGAR</name>
<evidence type="ECO:0000313" key="9">
    <source>
        <dbReference type="Proteomes" id="UP000242287"/>
    </source>
</evidence>
<feature type="transmembrane region" description="Helical" evidence="6">
    <location>
        <begin position="204"/>
        <end position="226"/>
    </location>
</feature>
<dbReference type="GO" id="GO:0016020">
    <property type="term" value="C:membrane"/>
    <property type="evidence" value="ECO:0007669"/>
    <property type="project" value="UniProtKB-SubCell"/>
</dbReference>
<dbReference type="Proteomes" id="UP000242287">
    <property type="component" value="Unassembled WGS sequence"/>
</dbReference>
<evidence type="ECO:0000256" key="3">
    <source>
        <dbReference type="ARBA" id="ARBA00022692"/>
    </source>
</evidence>
<dbReference type="InterPro" id="IPR001958">
    <property type="entry name" value="Tet-R_TetA/multi-R_MdtG-like"/>
</dbReference>
<sequence length="460" mass="50464">MSNNGASVCDEETALLTGKRKVVPTPLPKVQITVLLLLQLCDPICGSSIYPYINQLVSGLDITRGDERKVGYYVGMIESLYYATEAMTVLQWGRASDQFGRKPVLLFGLFGVSLSILSFGLSRTFWGLVISRCLCGLLNGNLGVMKSTMAELTDPTNRAEGFALTQVTWSGGLTIGPMIGGTFARPHERFPRLFTGDFWKEYPYFLPCGIVTGFNIVAFLVALLFFKETLPERSSDVPLNASKPIPIRQLFTYPVLISVSNYVVLAFLEIALLALIPLFMAMPIEIGGLGFSPAVIGFVLGCFGVGFAMFQVLLFARIIRRFGERRVFIAGMVTLPLMFASFPVMSMIAKNYGVTWMVWAILGCTLSLMVIMNMGYCCIFIYITTSAPNKRSLGATNGLSQTTVSIARAIGPALATAMFSFSVENNLLWGYGVYFAFFLCGCLAVPLSMCLPNKVWDEKD</sequence>
<dbReference type="CDD" id="cd17330">
    <property type="entry name" value="MFS_SLC46_TetA_like"/>
    <property type="match status" value="1"/>
</dbReference>
<dbReference type="PANTHER" id="PTHR23504:SF15">
    <property type="entry name" value="MAJOR FACILITATOR SUPERFAMILY (MFS) PROFILE DOMAIN-CONTAINING PROTEIN"/>
    <property type="match status" value="1"/>
</dbReference>
<comment type="subcellular location">
    <subcellularLocation>
        <location evidence="1">Membrane</location>
        <topology evidence="1">Multi-pass membrane protein</topology>
    </subcellularLocation>
</comment>
<feature type="domain" description="Major facilitator superfamily (MFS) profile" evidence="7">
    <location>
        <begin position="31"/>
        <end position="459"/>
    </location>
</feature>
<protein>
    <recommendedName>
        <fullName evidence="7">Major facilitator superfamily (MFS) profile domain-containing protein</fullName>
    </recommendedName>
</protein>
<dbReference type="InterPro" id="IPR011701">
    <property type="entry name" value="MFS"/>
</dbReference>
<proteinExistence type="predicted"/>
<dbReference type="InterPro" id="IPR020846">
    <property type="entry name" value="MFS_dom"/>
</dbReference>